<evidence type="ECO:0000259" key="5">
    <source>
        <dbReference type="Pfam" id="PF00753"/>
    </source>
</evidence>
<evidence type="ECO:0000256" key="2">
    <source>
        <dbReference type="ARBA" id="ARBA00022723"/>
    </source>
</evidence>
<evidence type="ECO:0000313" key="6">
    <source>
        <dbReference type="EMBL" id="MBB3982294.1"/>
    </source>
</evidence>
<dbReference type="SUPFAM" id="SSF56281">
    <property type="entry name" value="Metallo-hydrolase/oxidoreductase"/>
    <property type="match status" value="1"/>
</dbReference>
<proteinExistence type="inferred from homology"/>
<reference evidence="6 7" key="1">
    <citation type="submission" date="2020-08" db="EMBL/GenBank/DDBJ databases">
        <title>Genomic Encyclopedia of Type Strains, Phase IV (KMG-IV): sequencing the most valuable type-strain genomes for metagenomic binning, comparative biology and taxonomic classification.</title>
        <authorList>
            <person name="Goeker M."/>
        </authorList>
    </citation>
    <scope>NUCLEOTIDE SEQUENCE [LARGE SCALE GENOMIC DNA]</scope>
    <source>
        <strain evidence="6 7">DSM 29348</strain>
    </source>
</reference>
<gene>
    <name evidence="6" type="ORF">GGR44_001957</name>
</gene>
<dbReference type="InterPro" id="IPR051013">
    <property type="entry name" value="MBL_superfamily_lactonases"/>
</dbReference>
<feature type="domain" description="Metallo-beta-lactamase" evidence="5">
    <location>
        <begin position="34"/>
        <end position="112"/>
    </location>
</feature>
<dbReference type="Proteomes" id="UP000552757">
    <property type="component" value="Unassembled WGS sequence"/>
</dbReference>
<keyword evidence="4" id="KW-0862">Zinc</keyword>
<name>A0A7W6GQP8_9SPHN</name>
<dbReference type="Pfam" id="PF00753">
    <property type="entry name" value="Lactamase_B"/>
    <property type="match status" value="1"/>
</dbReference>
<organism evidence="6 7">
    <name type="scientific">Sphingobium fontiphilum</name>
    <dbReference type="NCBI Taxonomy" id="944425"/>
    <lineage>
        <taxon>Bacteria</taxon>
        <taxon>Pseudomonadati</taxon>
        <taxon>Pseudomonadota</taxon>
        <taxon>Alphaproteobacteria</taxon>
        <taxon>Sphingomonadales</taxon>
        <taxon>Sphingomonadaceae</taxon>
        <taxon>Sphingobium</taxon>
    </lineage>
</organism>
<evidence type="ECO:0000256" key="4">
    <source>
        <dbReference type="ARBA" id="ARBA00022833"/>
    </source>
</evidence>
<protein>
    <recommendedName>
        <fullName evidence="5">Metallo-beta-lactamase domain-containing protein</fullName>
    </recommendedName>
</protein>
<dbReference type="PANTHER" id="PTHR42978">
    <property type="entry name" value="QUORUM-QUENCHING LACTONASE YTNP-RELATED-RELATED"/>
    <property type="match status" value="1"/>
</dbReference>
<dbReference type="InterPro" id="IPR036866">
    <property type="entry name" value="RibonucZ/Hydroxyglut_hydro"/>
</dbReference>
<dbReference type="AlphaFoldDB" id="A0A7W6GQP8"/>
<keyword evidence="7" id="KW-1185">Reference proteome</keyword>
<evidence type="ECO:0000256" key="1">
    <source>
        <dbReference type="ARBA" id="ARBA00007749"/>
    </source>
</evidence>
<sequence length="175" mass="19563">MEEARIDVPFALLTGEAGANTGSAPRSFQLVFQSWILRRQDVVILIDPCAGNGRDRPVMPHFHQLETPYLDRLRATGISPGQVDIIFCTHLLCDHCGWNTRRQYGRWVPTFPNARFLLVRREVERWGIGREDHAVIDYNLGVFEDSVQPILDAGLADLVEAGQCGAKGSRPPARG</sequence>
<dbReference type="GO" id="GO:0046872">
    <property type="term" value="F:metal ion binding"/>
    <property type="evidence" value="ECO:0007669"/>
    <property type="project" value="UniProtKB-KW"/>
</dbReference>
<dbReference type="GO" id="GO:0016787">
    <property type="term" value="F:hydrolase activity"/>
    <property type="evidence" value="ECO:0007669"/>
    <property type="project" value="UniProtKB-KW"/>
</dbReference>
<comment type="caution">
    <text evidence="6">The sequence shown here is derived from an EMBL/GenBank/DDBJ whole genome shotgun (WGS) entry which is preliminary data.</text>
</comment>
<accession>A0A7W6GQP8</accession>
<dbReference type="Gene3D" id="3.60.15.10">
    <property type="entry name" value="Ribonuclease Z/Hydroxyacylglutathione hydrolase-like"/>
    <property type="match status" value="1"/>
</dbReference>
<evidence type="ECO:0000313" key="7">
    <source>
        <dbReference type="Proteomes" id="UP000552757"/>
    </source>
</evidence>
<comment type="similarity">
    <text evidence="1">Belongs to the metallo-beta-lactamase superfamily.</text>
</comment>
<dbReference type="InterPro" id="IPR001279">
    <property type="entry name" value="Metallo-B-lactamas"/>
</dbReference>
<evidence type="ECO:0000256" key="3">
    <source>
        <dbReference type="ARBA" id="ARBA00022801"/>
    </source>
</evidence>
<dbReference type="CDD" id="cd16277">
    <property type="entry name" value="metallo-hydrolase-like_MBL-fold"/>
    <property type="match status" value="1"/>
</dbReference>
<keyword evidence="3" id="KW-0378">Hydrolase</keyword>
<dbReference type="EMBL" id="JACIEB010000004">
    <property type="protein sequence ID" value="MBB3982294.1"/>
    <property type="molecule type" value="Genomic_DNA"/>
</dbReference>
<keyword evidence="2" id="KW-0479">Metal-binding</keyword>
<dbReference type="PANTHER" id="PTHR42978:SF6">
    <property type="entry name" value="QUORUM-QUENCHING LACTONASE YTNP-RELATED"/>
    <property type="match status" value="1"/>
</dbReference>